<reference evidence="1" key="1">
    <citation type="submission" date="2023-04" db="EMBL/GenBank/DDBJ databases">
        <authorList>
            <person name="Vijverberg K."/>
            <person name="Xiong W."/>
            <person name="Schranz E."/>
        </authorList>
    </citation>
    <scope>NUCLEOTIDE SEQUENCE</scope>
</reference>
<evidence type="ECO:0000313" key="2">
    <source>
        <dbReference type="Proteomes" id="UP001177003"/>
    </source>
</evidence>
<gene>
    <name evidence="1" type="ORF">LSALG_LOCUS22390</name>
</gene>
<organism evidence="1 2">
    <name type="scientific">Lactuca saligna</name>
    <name type="common">Willowleaf lettuce</name>
    <dbReference type="NCBI Taxonomy" id="75948"/>
    <lineage>
        <taxon>Eukaryota</taxon>
        <taxon>Viridiplantae</taxon>
        <taxon>Streptophyta</taxon>
        <taxon>Embryophyta</taxon>
        <taxon>Tracheophyta</taxon>
        <taxon>Spermatophyta</taxon>
        <taxon>Magnoliopsida</taxon>
        <taxon>eudicotyledons</taxon>
        <taxon>Gunneridae</taxon>
        <taxon>Pentapetalae</taxon>
        <taxon>asterids</taxon>
        <taxon>campanulids</taxon>
        <taxon>Asterales</taxon>
        <taxon>Asteraceae</taxon>
        <taxon>Cichorioideae</taxon>
        <taxon>Cichorieae</taxon>
        <taxon>Lactucinae</taxon>
        <taxon>Lactuca</taxon>
    </lineage>
</organism>
<keyword evidence="2" id="KW-1185">Reference proteome</keyword>
<sequence>MGAHTSGFSTHVTPPISHIRVDDTEMLFGDDEDDDLDIDQLLLTSKASTSDAYSKTIVESILERVTKEHSTNVSTLSKAVSDSTDVLKLTTEKVNKLIADTMQFMEDYKTTYNSNTVAANKAIQNIGILFQTKNLNFVELCKAPKSDHEAYQSSIIEQITMLQDDLATKK</sequence>
<name>A0AA35YZ52_LACSI</name>
<protein>
    <submittedName>
        <fullName evidence="1">Uncharacterized protein</fullName>
    </submittedName>
</protein>
<evidence type="ECO:0000313" key="1">
    <source>
        <dbReference type="EMBL" id="CAI9282766.1"/>
    </source>
</evidence>
<accession>A0AA35YZ52</accession>
<dbReference type="Proteomes" id="UP001177003">
    <property type="component" value="Chromosome 4"/>
</dbReference>
<proteinExistence type="predicted"/>
<dbReference type="EMBL" id="OX465080">
    <property type="protein sequence ID" value="CAI9282766.1"/>
    <property type="molecule type" value="Genomic_DNA"/>
</dbReference>
<dbReference type="AlphaFoldDB" id="A0AA35YZ52"/>